<dbReference type="Pfam" id="PF00082">
    <property type="entry name" value="Peptidase_S8"/>
    <property type="match status" value="1"/>
</dbReference>
<dbReference type="InterPro" id="IPR000209">
    <property type="entry name" value="Peptidase_S8/S53_dom"/>
</dbReference>
<proteinExistence type="inferred from homology"/>
<dbReference type="InterPro" id="IPR023828">
    <property type="entry name" value="Peptidase_S8_Ser-AS"/>
</dbReference>
<dbReference type="SUPFAM" id="SSF49785">
    <property type="entry name" value="Galactose-binding domain-like"/>
    <property type="match status" value="1"/>
</dbReference>
<evidence type="ECO:0000256" key="4">
    <source>
        <dbReference type="ARBA" id="ARBA00022801"/>
    </source>
</evidence>
<feature type="coiled-coil region" evidence="7">
    <location>
        <begin position="36"/>
        <end position="63"/>
    </location>
</feature>
<evidence type="ECO:0000256" key="1">
    <source>
        <dbReference type="ARBA" id="ARBA00011073"/>
    </source>
</evidence>
<dbReference type="InterPro" id="IPR051048">
    <property type="entry name" value="Peptidase_S8/S53_subtilisin"/>
</dbReference>
<dbReference type="Proteomes" id="UP000243588">
    <property type="component" value="Unassembled WGS sequence"/>
</dbReference>
<dbReference type="InterPro" id="IPR036852">
    <property type="entry name" value="Peptidase_S8/S53_dom_sf"/>
</dbReference>
<feature type="active site" description="Charge relay system" evidence="6">
    <location>
        <position position="128"/>
    </location>
</feature>
<evidence type="ECO:0000256" key="8">
    <source>
        <dbReference type="SAM" id="MobiDB-lite"/>
    </source>
</evidence>
<feature type="domain" description="Peptidase S8/S53" evidence="9">
    <location>
        <begin position="121"/>
        <end position="436"/>
    </location>
</feature>
<keyword evidence="12" id="KW-1185">Reference proteome</keyword>
<dbReference type="PRINTS" id="PR00723">
    <property type="entry name" value="SUBTILISIN"/>
</dbReference>
<keyword evidence="4 6" id="KW-0378">Hydrolase</keyword>
<reference evidence="12" key="1">
    <citation type="submission" date="2016-10" db="EMBL/GenBank/DDBJ databases">
        <authorList>
            <person name="Varghese N."/>
            <person name="Submissions S."/>
        </authorList>
    </citation>
    <scope>NUCLEOTIDE SEQUENCE [LARGE SCALE GENOMIC DNA]</scope>
    <source>
        <strain evidence="12">DSM 23313</strain>
    </source>
</reference>
<dbReference type="NCBIfam" id="TIGR04183">
    <property type="entry name" value="Por_Secre_tail"/>
    <property type="match status" value="1"/>
</dbReference>
<dbReference type="Gene3D" id="3.40.50.200">
    <property type="entry name" value="Peptidase S8/S53 domain"/>
    <property type="match status" value="1"/>
</dbReference>
<dbReference type="PROSITE" id="PS51892">
    <property type="entry name" value="SUBTILASE"/>
    <property type="match status" value="1"/>
</dbReference>
<keyword evidence="7" id="KW-0175">Coiled coil</keyword>
<dbReference type="Pfam" id="PF18962">
    <property type="entry name" value="Por_Secre_tail"/>
    <property type="match status" value="1"/>
</dbReference>
<dbReference type="InterPro" id="IPR008979">
    <property type="entry name" value="Galactose-bd-like_sf"/>
</dbReference>
<dbReference type="AlphaFoldDB" id="A0A1G8CI84"/>
<dbReference type="EMBL" id="FNDQ01000004">
    <property type="protein sequence ID" value="SDH45079.1"/>
    <property type="molecule type" value="Genomic_DNA"/>
</dbReference>
<dbReference type="InterPro" id="IPR034058">
    <property type="entry name" value="TagA/B/C/D_pept_dom"/>
</dbReference>
<keyword evidence="5 6" id="KW-0720">Serine protease</keyword>
<dbReference type="PANTHER" id="PTHR43399">
    <property type="entry name" value="SUBTILISIN-RELATED"/>
    <property type="match status" value="1"/>
</dbReference>
<keyword evidence="3" id="KW-0732">Signal</keyword>
<dbReference type="CDD" id="cd04842">
    <property type="entry name" value="Peptidases_S8_Kp43_protease"/>
    <property type="match status" value="1"/>
</dbReference>
<feature type="active site" description="Charge relay system" evidence="6">
    <location>
        <position position="380"/>
    </location>
</feature>
<feature type="region of interest" description="Disordered" evidence="8">
    <location>
        <begin position="598"/>
        <end position="627"/>
    </location>
</feature>
<dbReference type="InterPro" id="IPR015500">
    <property type="entry name" value="Peptidase_S8_subtilisin-rel"/>
</dbReference>
<evidence type="ECO:0000259" key="10">
    <source>
        <dbReference type="Pfam" id="PF18962"/>
    </source>
</evidence>
<dbReference type="STRING" id="702745.SAMN05421818_10461"/>
<dbReference type="RefSeq" id="WP_090406113.1">
    <property type="nucleotide sequence ID" value="NZ_FNDQ01000004.1"/>
</dbReference>
<comment type="similarity">
    <text evidence="1 6">Belongs to the peptidase S8 family.</text>
</comment>
<protein>
    <submittedName>
        <fullName evidence="11">Por secretion system C-terminal sorting domain-containing protein</fullName>
    </submittedName>
</protein>
<evidence type="ECO:0000256" key="5">
    <source>
        <dbReference type="ARBA" id="ARBA00022825"/>
    </source>
</evidence>
<evidence type="ECO:0000313" key="11">
    <source>
        <dbReference type="EMBL" id="SDH45079.1"/>
    </source>
</evidence>
<feature type="compositionally biased region" description="Basic and acidic residues" evidence="8">
    <location>
        <begin position="598"/>
        <end position="619"/>
    </location>
</feature>
<evidence type="ECO:0000256" key="7">
    <source>
        <dbReference type="SAM" id="Coils"/>
    </source>
</evidence>
<accession>A0A1G8CI84</accession>
<feature type="active site" description="Charge relay system" evidence="6">
    <location>
        <position position="175"/>
    </location>
</feature>
<dbReference type="PROSITE" id="PS00138">
    <property type="entry name" value="SUBTILASE_SER"/>
    <property type="match status" value="1"/>
</dbReference>
<dbReference type="GO" id="GO:0006508">
    <property type="term" value="P:proteolysis"/>
    <property type="evidence" value="ECO:0007669"/>
    <property type="project" value="UniProtKB-KW"/>
</dbReference>
<dbReference type="InterPro" id="IPR026444">
    <property type="entry name" value="Secre_tail"/>
</dbReference>
<name>A0A1G8CI84_9FLAO</name>
<dbReference type="GO" id="GO:0004252">
    <property type="term" value="F:serine-type endopeptidase activity"/>
    <property type="evidence" value="ECO:0007669"/>
    <property type="project" value="UniProtKB-UniRule"/>
</dbReference>
<evidence type="ECO:0000313" key="12">
    <source>
        <dbReference type="Proteomes" id="UP000243588"/>
    </source>
</evidence>
<dbReference type="PANTHER" id="PTHR43399:SF4">
    <property type="entry name" value="CELL WALL-ASSOCIATED PROTEASE"/>
    <property type="match status" value="1"/>
</dbReference>
<gene>
    <name evidence="11" type="ORF">SAMN05421818_10461</name>
</gene>
<feature type="domain" description="Secretion system C-terminal sorting" evidence="10">
    <location>
        <begin position="630"/>
        <end position="702"/>
    </location>
</feature>
<evidence type="ECO:0000256" key="2">
    <source>
        <dbReference type="ARBA" id="ARBA00022670"/>
    </source>
</evidence>
<evidence type="ECO:0000259" key="9">
    <source>
        <dbReference type="Pfam" id="PF00082"/>
    </source>
</evidence>
<dbReference type="Gene3D" id="2.60.120.380">
    <property type="match status" value="1"/>
</dbReference>
<evidence type="ECO:0000256" key="6">
    <source>
        <dbReference type="PROSITE-ProRule" id="PRU01240"/>
    </source>
</evidence>
<keyword evidence="2 6" id="KW-0645">Protease</keyword>
<sequence>MKKITLFAFLAVPLFSLQMRGQDLQTRNKVLATYDLVSAKMEMENIELELQQEKEKAFEVAEKLGIETSGISPKGNYYELVRVDEGGLLLYRTTLGMGSRATLNAENVSVAKKGVLLEGEDMTVGVIDAMSALSAHREFIVSALDRTTRLVEKDAVSRVPSDIESKRKYESSRAHATHVSGIIAAGGFYVGGEAKGIVPKAKVLSYNWGSDTSKMTAMAVDGILVSNHSYGAKFFDDYGEILSDMHRNLLGAYDLSSYRFDQIANKYPYYLPVTAAGNDGGEQVKTYLNFPNKKNVDMLNGTAVSKNVVVVAAIHEVPYYTGPQDVKLAYFSSQGPADDFRIKPDISAKGVAVYSTTYYAPELPTDALDINRYQKMDGTSMASPAVAAVFALWQEWAIKHSKSKMPFTAATIRALMAHTADEAGAAPGPDHLFGWGVLNAKNGVHVMEGAMAGVDATLEEGTLQQGEEYKKTIEIKEKNKKVVVTLAWNDPAYKKYASSYGYNEKTMIDNPTLVNDLDIIIVKGDKSYLPWKLTKNHIDLKAVKGNNNVDNIEKIEFTASEVGTYEIVLSHKGSLEGGKQDYSLITSIGDFKDLKKVEEKEEVKPEDREGEKPEDKDGENPVIESDSFGIWPNPVADQMYINMNSRYIDEVARVRVFDIDGRMVRDFKGFVGADGKLTVNMASLTVGSYFVEVKTGKFKKKVRIIKR</sequence>
<organism evidence="11 12">
    <name type="scientific">Myroides phaeus</name>
    <dbReference type="NCBI Taxonomy" id="702745"/>
    <lineage>
        <taxon>Bacteria</taxon>
        <taxon>Pseudomonadati</taxon>
        <taxon>Bacteroidota</taxon>
        <taxon>Flavobacteriia</taxon>
        <taxon>Flavobacteriales</taxon>
        <taxon>Flavobacteriaceae</taxon>
        <taxon>Myroides</taxon>
    </lineage>
</organism>
<dbReference type="SUPFAM" id="SSF52743">
    <property type="entry name" value="Subtilisin-like"/>
    <property type="match status" value="1"/>
</dbReference>
<evidence type="ECO:0000256" key="3">
    <source>
        <dbReference type="ARBA" id="ARBA00022729"/>
    </source>
</evidence>